<dbReference type="GO" id="GO:0070189">
    <property type="term" value="P:kynurenine metabolic process"/>
    <property type="evidence" value="ECO:0007669"/>
    <property type="project" value="TreeGrafter"/>
</dbReference>
<evidence type="ECO:0000256" key="6">
    <source>
        <dbReference type="ARBA" id="ARBA00023033"/>
    </source>
</evidence>
<dbReference type="Proteomes" id="UP000886998">
    <property type="component" value="Unassembled WGS sequence"/>
</dbReference>
<proteinExistence type="predicted"/>
<name>A0A8X6YMI8_9ARAC</name>
<organism evidence="9 10">
    <name type="scientific">Trichonephila inaurata madagascariensis</name>
    <dbReference type="NCBI Taxonomy" id="2747483"/>
    <lineage>
        <taxon>Eukaryota</taxon>
        <taxon>Metazoa</taxon>
        <taxon>Ecdysozoa</taxon>
        <taxon>Arthropoda</taxon>
        <taxon>Chelicerata</taxon>
        <taxon>Arachnida</taxon>
        <taxon>Araneae</taxon>
        <taxon>Araneomorphae</taxon>
        <taxon>Entelegynae</taxon>
        <taxon>Araneoidea</taxon>
        <taxon>Nephilidae</taxon>
        <taxon>Trichonephila</taxon>
        <taxon>Trichonephila inaurata</taxon>
    </lineage>
</organism>
<evidence type="ECO:0000259" key="8">
    <source>
        <dbReference type="Pfam" id="PF01494"/>
    </source>
</evidence>
<accession>A0A8X6YMI8</accession>
<dbReference type="GO" id="GO:0005741">
    <property type="term" value="C:mitochondrial outer membrane"/>
    <property type="evidence" value="ECO:0007669"/>
    <property type="project" value="TreeGrafter"/>
</dbReference>
<evidence type="ECO:0000256" key="5">
    <source>
        <dbReference type="ARBA" id="ARBA00023002"/>
    </source>
</evidence>
<keyword evidence="6" id="KW-0503">Monooxygenase</keyword>
<evidence type="ECO:0000256" key="2">
    <source>
        <dbReference type="ARBA" id="ARBA00022630"/>
    </source>
</evidence>
<evidence type="ECO:0000313" key="9">
    <source>
        <dbReference type="EMBL" id="GFY74652.1"/>
    </source>
</evidence>
<reference evidence="9" key="1">
    <citation type="submission" date="2020-08" db="EMBL/GenBank/DDBJ databases">
        <title>Multicomponent nature underlies the extraordinary mechanical properties of spider dragline silk.</title>
        <authorList>
            <person name="Kono N."/>
            <person name="Nakamura H."/>
            <person name="Mori M."/>
            <person name="Yoshida Y."/>
            <person name="Ohtoshi R."/>
            <person name="Malay A.D."/>
            <person name="Moran D.A.P."/>
            <person name="Tomita M."/>
            <person name="Numata K."/>
            <person name="Arakawa K."/>
        </authorList>
    </citation>
    <scope>NUCLEOTIDE SEQUENCE</scope>
</reference>
<protein>
    <submittedName>
        <fullName evidence="9">Kynurenine 3-monooxygenase</fullName>
    </submittedName>
</protein>
<feature type="transmembrane region" description="Helical" evidence="7">
    <location>
        <begin position="6"/>
        <end position="27"/>
    </location>
</feature>
<dbReference type="PANTHER" id="PTHR46028">
    <property type="entry name" value="KYNURENINE 3-MONOOXYGENASE"/>
    <property type="match status" value="1"/>
</dbReference>
<evidence type="ECO:0000256" key="1">
    <source>
        <dbReference type="ARBA" id="ARBA00001974"/>
    </source>
</evidence>
<dbReference type="PANTHER" id="PTHR46028:SF2">
    <property type="entry name" value="KYNURENINE 3-MONOOXYGENASE"/>
    <property type="match status" value="1"/>
</dbReference>
<keyword evidence="10" id="KW-1185">Reference proteome</keyword>
<dbReference type="PRINTS" id="PR00420">
    <property type="entry name" value="RNGMNOXGNASE"/>
</dbReference>
<evidence type="ECO:0000256" key="4">
    <source>
        <dbReference type="ARBA" id="ARBA00022857"/>
    </source>
</evidence>
<dbReference type="Pfam" id="PF01494">
    <property type="entry name" value="FAD_binding_3"/>
    <property type="match status" value="1"/>
</dbReference>
<keyword evidence="7" id="KW-0812">Transmembrane</keyword>
<sequence length="443" mass="50596">MKDPKDLQVVIIGGGLVGSLCACMLGNKGIQVKVYERRDDIRKSKVCQGRRMNVVLSQRGISGLRMVGVEEETIEKFTTPLRGRILHNEDGRNITFKTDRKGRHHYSANRKDMNEILLTAAEKNPNIKIFFKHKFLSSCFKTGNYQIQGPDGELIEGTADLLIGCDGAYSSIRQQMLKMPRFDYNQTYFKDGYIELCFPATETGQFCMEADYLHFWAREFGMMTALPNTNRSYTVALFMPFEIFEQTNTPEKLIQLFQENFPDAIPLIGEEKLVKDFFSVSANPMVTIKCSSYHVNDKVLIIGDAAHAMLPFGGQGMNAGFEDCEILSELLTTYKYDLREVLPAFSKIRHKDAEVACDLSKNIYTIMKEHTTKKYIIRNKLDIFLNAIFPKSWILLNSEINFSKMRYSQCLARKSAQDKILSNLLWSLMFIGFVSITAMMAIF</sequence>
<keyword evidence="4" id="KW-0521">NADP</keyword>
<evidence type="ECO:0000313" key="10">
    <source>
        <dbReference type="Proteomes" id="UP000886998"/>
    </source>
</evidence>
<keyword evidence="2" id="KW-0285">Flavoprotein</keyword>
<dbReference type="PROSITE" id="PS51257">
    <property type="entry name" value="PROKAR_LIPOPROTEIN"/>
    <property type="match status" value="1"/>
</dbReference>
<dbReference type="EMBL" id="BMAV01020868">
    <property type="protein sequence ID" value="GFY74652.1"/>
    <property type="molecule type" value="Genomic_DNA"/>
</dbReference>
<comment type="cofactor">
    <cofactor evidence="1">
        <name>FAD</name>
        <dbReference type="ChEBI" id="CHEBI:57692"/>
    </cofactor>
</comment>
<keyword evidence="7" id="KW-1133">Transmembrane helix</keyword>
<dbReference type="OrthoDB" id="10053569at2759"/>
<dbReference type="GO" id="GO:0071949">
    <property type="term" value="F:FAD binding"/>
    <property type="evidence" value="ECO:0007669"/>
    <property type="project" value="InterPro"/>
</dbReference>
<keyword evidence="3" id="KW-0274">FAD</keyword>
<dbReference type="InterPro" id="IPR036188">
    <property type="entry name" value="FAD/NAD-bd_sf"/>
</dbReference>
<dbReference type="InterPro" id="IPR002938">
    <property type="entry name" value="FAD-bd"/>
</dbReference>
<feature type="transmembrane region" description="Helical" evidence="7">
    <location>
        <begin position="423"/>
        <end position="442"/>
    </location>
</feature>
<dbReference type="SUPFAM" id="SSF51905">
    <property type="entry name" value="FAD/NAD(P)-binding domain"/>
    <property type="match status" value="1"/>
</dbReference>
<evidence type="ECO:0000256" key="7">
    <source>
        <dbReference type="SAM" id="Phobius"/>
    </source>
</evidence>
<dbReference type="AlphaFoldDB" id="A0A8X6YMI8"/>
<comment type="caution">
    <text evidence="9">The sequence shown here is derived from an EMBL/GenBank/DDBJ whole genome shotgun (WGS) entry which is preliminary data.</text>
</comment>
<gene>
    <name evidence="9" type="primary">kh</name>
    <name evidence="9" type="ORF">TNIN_355281</name>
</gene>
<keyword evidence="5" id="KW-0560">Oxidoreductase</keyword>
<keyword evidence="7" id="KW-0472">Membrane</keyword>
<dbReference type="Gene3D" id="3.50.50.60">
    <property type="entry name" value="FAD/NAD(P)-binding domain"/>
    <property type="match status" value="1"/>
</dbReference>
<feature type="domain" description="FAD-binding" evidence="8">
    <location>
        <begin position="7"/>
        <end position="331"/>
    </location>
</feature>
<dbReference type="GO" id="GO:0004502">
    <property type="term" value="F:kynurenine 3-monooxygenase activity"/>
    <property type="evidence" value="ECO:0007669"/>
    <property type="project" value="TreeGrafter"/>
</dbReference>
<evidence type="ECO:0000256" key="3">
    <source>
        <dbReference type="ARBA" id="ARBA00022827"/>
    </source>
</evidence>